<keyword evidence="3" id="KW-0732">Signal</keyword>
<dbReference type="RefSeq" id="WP_183512337.1">
    <property type="nucleotide sequence ID" value="NZ_BSPG01000030.1"/>
</dbReference>
<reference evidence="6 7" key="1">
    <citation type="submission" date="2020-08" db="EMBL/GenBank/DDBJ databases">
        <title>Genomic Encyclopedia of Type Strains, Phase IV (KMG-IV): sequencing the most valuable type-strain genomes for metagenomic binning, comparative biology and taxonomic classification.</title>
        <authorList>
            <person name="Goeker M."/>
        </authorList>
    </citation>
    <scope>NUCLEOTIDE SEQUENCE [LARGE SCALE GENOMIC DNA]</scope>
    <source>
        <strain evidence="6 7">DSM 24105</strain>
    </source>
</reference>
<comment type="similarity">
    <text evidence="2">Belongs to the MipA/OmpV family.</text>
</comment>
<organism evidence="6 7">
    <name type="scientific">Methylobacterium brachythecii</name>
    <dbReference type="NCBI Taxonomy" id="1176177"/>
    <lineage>
        <taxon>Bacteria</taxon>
        <taxon>Pseudomonadati</taxon>
        <taxon>Pseudomonadota</taxon>
        <taxon>Alphaproteobacteria</taxon>
        <taxon>Hyphomicrobiales</taxon>
        <taxon>Methylobacteriaceae</taxon>
        <taxon>Methylobacterium</taxon>
    </lineage>
</organism>
<evidence type="ECO:0000313" key="7">
    <source>
        <dbReference type="Proteomes" id="UP000517759"/>
    </source>
</evidence>
<evidence type="ECO:0000256" key="5">
    <source>
        <dbReference type="ARBA" id="ARBA00023237"/>
    </source>
</evidence>
<evidence type="ECO:0000256" key="4">
    <source>
        <dbReference type="ARBA" id="ARBA00023136"/>
    </source>
</evidence>
<comment type="subcellular location">
    <subcellularLocation>
        <location evidence="1">Cell outer membrane</location>
    </subcellularLocation>
</comment>
<evidence type="ECO:0000256" key="1">
    <source>
        <dbReference type="ARBA" id="ARBA00004442"/>
    </source>
</evidence>
<sequence length="288" mass="30587">MSGEAMWPGKGPVGHALPRRAVRAMAGLAALLAFGWADTSRADDLSALFDPGTIISVGGLVGSGPRFQGGNKAGLWGLPYLSFRRPDEPREWWSPDDGVGVSLLGDAHAQAGVVLDFREGRDLKDDRRLVGLPKLPVTIGLGLYGEVWPIIDILRLRAELTQGVRADDGLVAKLSADLIGRVGRLTVSGGPRVVMADSAAMRLDFDVPVGTSLLNPQLTPFRASAGLRSVGATLGASYDWSADWQTITSVRYDRLVRSAEASPIVRRIGTADQVTVSTGAVYSFSLNP</sequence>
<dbReference type="PANTHER" id="PTHR38776:SF1">
    <property type="entry name" value="MLTA-INTERACTING PROTEIN-RELATED"/>
    <property type="match status" value="1"/>
</dbReference>
<dbReference type="InterPro" id="IPR010583">
    <property type="entry name" value="MipA"/>
</dbReference>
<dbReference type="EMBL" id="JACIDN010000011">
    <property type="protein sequence ID" value="MBB3905295.1"/>
    <property type="molecule type" value="Genomic_DNA"/>
</dbReference>
<gene>
    <name evidence="6" type="ORF">GGR33_004828</name>
</gene>
<dbReference type="GO" id="GO:0009279">
    <property type="term" value="C:cell outer membrane"/>
    <property type="evidence" value="ECO:0007669"/>
    <property type="project" value="UniProtKB-SubCell"/>
</dbReference>
<protein>
    <submittedName>
        <fullName evidence="6">Outer membrane scaffolding protein for murein synthesis (MipA/OmpV family)</fullName>
    </submittedName>
</protein>
<keyword evidence="5" id="KW-0998">Cell outer membrane</keyword>
<accession>A0A7W6AQC7</accession>
<dbReference type="PANTHER" id="PTHR38776">
    <property type="entry name" value="MLTA-INTERACTING PROTEIN-RELATED"/>
    <property type="match status" value="1"/>
</dbReference>
<dbReference type="Pfam" id="PF06629">
    <property type="entry name" value="MipA"/>
    <property type="match status" value="1"/>
</dbReference>
<comment type="caution">
    <text evidence="6">The sequence shown here is derived from an EMBL/GenBank/DDBJ whole genome shotgun (WGS) entry which is preliminary data.</text>
</comment>
<dbReference type="AlphaFoldDB" id="A0A7W6AQC7"/>
<evidence type="ECO:0000313" key="6">
    <source>
        <dbReference type="EMBL" id="MBB3905295.1"/>
    </source>
</evidence>
<evidence type="ECO:0000256" key="2">
    <source>
        <dbReference type="ARBA" id="ARBA00005722"/>
    </source>
</evidence>
<name>A0A7W6AQC7_9HYPH</name>
<proteinExistence type="inferred from homology"/>
<dbReference type="Proteomes" id="UP000517759">
    <property type="component" value="Unassembled WGS sequence"/>
</dbReference>
<evidence type="ECO:0000256" key="3">
    <source>
        <dbReference type="ARBA" id="ARBA00022729"/>
    </source>
</evidence>
<keyword evidence="4" id="KW-0472">Membrane</keyword>